<sequence length="142" mass="15473">MNENLLFIVFLRVPNFQKYGFMMISQTLANCFHGMAEIDICTSSGEAGGGQAVRLFSGTASPVLNWGKGKSSVCPFEKGGPAFVRDRRRPQTVIVATQETAGIDSGEKRIPPIRRKNAMPVGGKDAVRAWHTVKVTGLFPVF</sequence>
<accession>B6WQH7</accession>
<evidence type="ECO:0000313" key="2">
    <source>
        <dbReference type="Proteomes" id="UP000003676"/>
    </source>
</evidence>
<reference evidence="1 2" key="2">
    <citation type="submission" date="2008-10" db="EMBL/GenBank/DDBJ databases">
        <authorList>
            <person name="Fulton L."/>
            <person name="Clifton S."/>
            <person name="Fulton B."/>
            <person name="Xu J."/>
            <person name="Minx P."/>
            <person name="Pepin K.H."/>
            <person name="Johnson M."/>
            <person name="Bhonagiri V."/>
            <person name="Nash W.E."/>
            <person name="Mardis E.R."/>
            <person name="Wilson R.K."/>
        </authorList>
    </citation>
    <scope>NUCLEOTIDE SEQUENCE [LARGE SCALE GENOMIC DNA]</scope>
    <source>
        <strain evidence="1 2">ATCC 29098</strain>
    </source>
</reference>
<proteinExistence type="predicted"/>
<dbReference type="HOGENOM" id="CLU_1812685_0_0_7"/>
<protein>
    <submittedName>
        <fullName evidence="1">Uncharacterized protein</fullName>
    </submittedName>
</protein>
<evidence type="ECO:0000313" key="1">
    <source>
        <dbReference type="EMBL" id="EEB34765.1"/>
    </source>
</evidence>
<organism evidence="1 2">
    <name type="scientific">Desulfovibrio piger ATCC 29098</name>
    <dbReference type="NCBI Taxonomy" id="411464"/>
    <lineage>
        <taxon>Bacteria</taxon>
        <taxon>Pseudomonadati</taxon>
        <taxon>Thermodesulfobacteriota</taxon>
        <taxon>Desulfovibrionia</taxon>
        <taxon>Desulfovibrionales</taxon>
        <taxon>Desulfovibrionaceae</taxon>
        <taxon>Desulfovibrio</taxon>
    </lineage>
</organism>
<dbReference type="Proteomes" id="UP000003676">
    <property type="component" value="Unassembled WGS sequence"/>
</dbReference>
<reference evidence="1 2" key="1">
    <citation type="submission" date="2008-10" db="EMBL/GenBank/DDBJ databases">
        <title>Draft genome sequence of Desulvovibrio piger (ATCC 29098).</title>
        <authorList>
            <person name="Sudarsanam P."/>
            <person name="Ley R."/>
            <person name="Guruge J."/>
            <person name="Turnbaugh P.J."/>
            <person name="Mahowald M."/>
            <person name="Liep D."/>
            <person name="Gordon J."/>
        </authorList>
    </citation>
    <scope>NUCLEOTIDE SEQUENCE [LARGE SCALE GENOMIC DNA]</scope>
    <source>
        <strain evidence="1 2">ATCC 29098</strain>
    </source>
</reference>
<gene>
    <name evidence="1" type="ORF">DESPIG_00300</name>
</gene>
<dbReference type="EMBL" id="ABXU01000012">
    <property type="protein sequence ID" value="EEB34765.1"/>
    <property type="molecule type" value="Genomic_DNA"/>
</dbReference>
<name>B6WQH7_9BACT</name>
<dbReference type="AlphaFoldDB" id="B6WQH7"/>
<comment type="caution">
    <text evidence="1">The sequence shown here is derived from an EMBL/GenBank/DDBJ whole genome shotgun (WGS) entry which is preliminary data.</text>
</comment>